<dbReference type="Proteomes" id="UP000232688">
    <property type="component" value="Unassembled WGS sequence"/>
</dbReference>
<evidence type="ECO:0000313" key="1">
    <source>
        <dbReference type="EMBL" id="PKC55428.1"/>
    </source>
</evidence>
<dbReference type="EMBL" id="LLXH01002613">
    <property type="protein sequence ID" value="PKC55428.1"/>
    <property type="molecule type" value="Genomic_DNA"/>
</dbReference>
<dbReference type="VEuPathDB" id="FungiDB:RhiirA1_475628"/>
<name>A0A2N0QWJ7_9GLOM</name>
<comment type="caution">
    <text evidence="1">The sequence shown here is derived from an EMBL/GenBank/DDBJ whole genome shotgun (WGS) entry which is preliminary data.</text>
</comment>
<dbReference type="VEuPathDB" id="FungiDB:FUN_011732"/>
<reference evidence="1 2" key="1">
    <citation type="submission" date="2017-10" db="EMBL/GenBank/DDBJ databases">
        <title>Extensive intraspecific genome diversity in a model arbuscular mycorrhizal fungus.</title>
        <authorList>
            <person name="Chen E.C.H."/>
            <person name="Morin E."/>
            <person name="Baudet D."/>
            <person name="Noel J."/>
            <person name="Ndikumana S."/>
            <person name="Charron P."/>
            <person name="St-Onge C."/>
            <person name="Giorgi J."/>
            <person name="Grigoriev I.V."/>
            <person name="Roux C."/>
            <person name="Martin F.M."/>
            <person name="Corradi N."/>
        </authorList>
    </citation>
    <scope>NUCLEOTIDE SEQUENCE [LARGE SCALE GENOMIC DNA]</scope>
    <source>
        <strain evidence="1 2">A1</strain>
    </source>
</reference>
<dbReference type="AlphaFoldDB" id="A0A2N0QWJ7"/>
<protein>
    <submittedName>
        <fullName evidence="1">Uncharacterized protein</fullName>
    </submittedName>
</protein>
<organism evidence="1 2">
    <name type="scientific">Rhizophagus irregularis</name>
    <dbReference type="NCBI Taxonomy" id="588596"/>
    <lineage>
        <taxon>Eukaryota</taxon>
        <taxon>Fungi</taxon>
        <taxon>Fungi incertae sedis</taxon>
        <taxon>Mucoromycota</taxon>
        <taxon>Glomeromycotina</taxon>
        <taxon>Glomeromycetes</taxon>
        <taxon>Glomerales</taxon>
        <taxon>Glomeraceae</taxon>
        <taxon>Rhizophagus</taxon>
    </lineage>
</organism>
<evidence type="ECO:0000313" key="2">
    <source>
        <dbReference type="Proteomes" id="UP000232688"/>
    </source>
</evidence>
<gene>
    <name evidence="1" type="ORF">RhiirA1_475628</name>
</gene>
<reference evidence="1 2" key="2">
    <citation type="submission" date="2017-10" db="EMBL/GenBank/DDBJ databases">
        <title>Genome analyses suggest a sexual origin of heterokaryosis in a supposedly ancient asexual fungus.</title>
        <authorList>
            <person name="Corradi N."/>
            <person name="Sedzielewska K."/>
            <person name="Noel J."/>
            <person name="Charron P."/>
            <person name="Farinelli L."/>
            <person name="Marton T."/>
            <person name="Kruger M."/>
            <person name="Pelin A."/>
            <person name="Brachmann A."/>
            <person name="Corradi N."/>
        </authorList>
    </citation>
    <scope>NUCLEOTIDE SEQUENCE [LARGE SCALE GENOMIC DNA]</scope>
    <source>
        <strain evidence="1 2">A1</strain>
    </source>
</reference>
<proteinExistence type="predicted"/>
<sequence length="120" mass="14297">MNFKINSILKLHHLIPRDLTVFFDNYFSKVADRSRHLIQYVTAFISELNTITWSPYSRSFKKWEKSLNITLKKKKNYRKHTITAPDRASPPAAASLSTIAHKRRNQYTHYYHNKWFLGIL</sequence>
<accession>A0A2N0QWJ7</accession>